<evidence type="ECO:0000313" key="2">
    <source>
        <dbReference type="Proteomes" id="UP001651880"/>
    </source>
</evidence>
<reference evidence="1 2" key="1">
    <citation type="submission" date="2021-10" db="EMBL/GenBank/DDBJ databases">
        <title>Lutispora strain m25 sp. nov., a thermophilic, non-spore-forming bacterium isolated from a lab-scale methanogenic bioreactor digesting anaerobic sludge.</title>
        <authorList>
            <person name="El Houari A."/>
            <person name="Mcdonald J."/>
        </authorList>
    </citation>
    <scope>NUCLEOTIDE SEQUENCE [LARGE SCALE GENOMIC DNA]</scope>
    <source>
        <strain evidence="2">m25</strain>
    </source>
</reference>
<dbReference type="Proteomes" id="UP001651880">
    <property type="component" value="Unassembled WGS sequence"/>
</dbReference>
<dbReference type="RefSeq" id="WP_255228140.1">
    <property type="nucleotide sequence ID" value="NZ_JAJEKE010000013.1"/>
</dbReference>
<evidence type="ECO:0000313" key="1">
    <source>
        <dbReference type="EMBL" id="MCQ1530618.1"/>
    </source>
</evidence>
<keyword evidence="2" id="KW-1185">Reference proteome</keyword>
<gene>
    <name evidence="1" type="ORF">LJD61_13835</name>
</gene>
<comment type="caution">
    <text evidence="1">The sequence shown here is derived from an EMBL/GenBank/DDBJ whole genome shotgun (WGS) entry which is preliminary data.</text>
</comment>
<dbReference type="EMBL" id="JAJEKE010000013">
    <property type="protein sequence ID" value="MCQ1530618.1"/>
    <property type="molecule type" value="Genomic_DNA"/>
</dbReference>
<sequence length="334" mass="39144">MDTRIWCEFAKPLEVCSDHILDIFKKHDVTLNYRLDYGEDSSEFYKMLEIYNKSGIPVSIWATLSDDMGYWVNEQNAQKFFDYIKALLSRIESKGLKIKGLCIDMESPLEDIRRIGSPRNKLEPIIAYGRMLTSNLNKSRFKKSTDIFTDAACYIREKGLEGYATCIRHSYYDLRFGSELMQNALEIPVFKVPWDKYNLMYYATMIRNEMKKYKKVNVDYLIYHQVSYLKRILNDKLAVSVGVTNIGKLGNEPYYECMDDFEKDIGILKECGVEDFSLFSLDGIMNNRARLEEFLSRMKNAKPLKPEPCSRVIRNEALVGYMMNLGKLYYQLFR</sequence>
<proteinExistence type="predicted"/>
<protein>
    <submittedName>
        <fullName evidence="1">Uncharacterized protein</fullName>
    </submittedName>
</protein>
<accession>A0ABT1NH62</accession>
<name>A0ABT1NH62_9FIRM</name>
<organism evidence="1 2">
    <name type="scientific">Lutispora saccharofermentans</name>
    <dbReference type="NCBI Taxonomy" id="3024236"/>
    <lineage>
        <taxon>Bacteria</taxon>
        <taxon>Bacillati</taxon>
        <taxon>Bacillota</taxon>
        <taxon>Clostridia</taxon>
        <taxon>Lutisporales</taxon>
        <taxon>Lutisporaceae</taxon>
        <taxon>Lutispora</taxon>
    </lineage>
</organism>